<keyword evidence="2" id="KW-1185">Reference proteome</keyword>
<accession>U4LGV3</accession>
<protein>
    <submittedName>
        <fullName evidence="1">Uncharacterized protein</fullName>
    </submittedName>
</protein>
<evidence type="ECO:0000313" key="2">
    <source>
        <dbReference type="Proteomes" id="UP000018144"/>
    </source>
</evidence>
<dbReference type="Proteomes" id="UP000018144">
    <property type="component" value="Unassembled WGS sequence"/>
</dbReference>
<sequence>MASLTAFSVTLLSHCPFISTHLNLTTHVAHLSTDLLINLNQLCKDIAAMTGSMTQRYAAYTRLRQHQMDLEKLDCEGGQA</sequence>
<reference evidence="1 2" key="1">
    <citation type="journal article" date="2013" name="PLoS Genet.">
        <title>The genome and development-dependent transcriptomes of Pyronema confluens: a window into fungal evolution.</title>
        <authorList>
            <person name="Traeger S."/>
            <person name="Altegoer F."/>
            <person name="Freitag M."/>
            <person name="Gabaldon T."/>
            <person name="Kempken F."/>
            <person name="Kumar A."/>
            <person name="Marcet-Houben M."/>
            <person name="Poggeler S."/>
            <person name="Stajich J.E."/>
            <person name="Nowrousian M."/>
        </authorList>
    </citation>
    <scope>NUCLEOTIDE SEQUENCE [LARGE SCALE GENOMIC DNA]</scope>
    <source>
        <strain evidence="2">CBS 100304</strain>
        <tissue evidence="1">Vegetative mycelium</tissue>
    </source>
</reference>
<name>U4LGV3_PYROM</name>
<gene>
    <name evidence="1" type="ORF">PCON_01844</name>
</gene>
<proteinExistence type="predicted"/>
<dbReference type="EMBL" id="HF936188">
    <property type="protein sequence ID" value="CCX15516.1"/>
    <property type="molecule type" value="Genomic_DNA"/>
</dbReference>
<organism evidence="1 2">
    <name type="scientific">Pyronema omphalodes (strain CBS 100304)</name>
    <name type="common">Pyronema confluens</name>
    <dbReference type="NCBI Taxonomy" id="1076935"/>
    <lineage>
        <taxon>Eukaryota</taxon>
        <taxon>Fungi</taxon>
        <taxon>Dikarya</taxon>
        <taxon>Ascomycota</taxon>
        <taxon>Pezizomycotina</taxon>
        <taxon>Pezizomycetes</taxon>
        <taxon>Pezizales</taxon>
        <taxon>Pyronemataceae</taxon>
        <taxon>Pyronema</taxon>
    </lineage>
</organism>
<dbReference type="AlphaFoldDB" id="U4LGV3"/>
<evidence type="ECO:0000313" key="1">
    <source>
        <dbReference type="EMBL" id="CCX15516.1"/>
    </source>
</evidence>